<name>A0ABT9VLS8_9BACI</name>
<feature type="domain" description="Thioredoxin" evidence="2">
    <location>
        <begin position="31"/>
        <end position="169"/>
    </location>
</feature>
<dbReference type="InterPro" id="IPR036249">
    <property type="entry name" value="Thioredoxin-like_sf"/>
</dbReference>
<protein>
    <submittedName>
        <fullName evidence="3">Peroxiredoxin</fullName>
    </submittedName>
</protein>
<keyword evidence="1" id="KW-1015">Disulfide bond</keyword>
<keyword evidence="4" id="KW-1185">Reference proteome</keyword>
<proteinExistence type="predicted"/>
<dbReference type="InterPro" id="IPR017937">
    <property type="entry name" value="Thioredoxin_CS"/>
</dbReference>
<dbReference type="Pfam" id="PF00578">
    <property type="entry name" value="AhpC-TSA"/>
    <property type="match status" value="1"/>
</dbReference>
<evidence type="ECO:0000259" key="2">
    <source>
        <dbReference type="PROSITE" id="PS51352"/>
    </source>
</evidence>
<accession>A0ABT9VLS8</accession>
<evidence type="ECO:0000256" key="1">
    <source>
        <dbReference type="ARBA" id="ARBA00023157"/>
    </source>
</evidence>
<dbReference type="PROSITE" id="PS00194">
    <property type="entry name" value="THIOREDOXIN_1"/>
    <property type="match status" value="1"/>
</dbReference>
<dbReference type="CDD" id="cd02966">
    <property type="entry name" value="TlpA_like_family"/>
    <property type="match status" value="1"/>
</dbReference>
<reference evidence="3 4" key="1">
    <citation type="submission" date="2023-07" db="EMBL/GenBank/DDBJ databases">
        <title>Genomic Encyclopedia of Type Strains, Phase IV (KMG-IV): sequencing the most valuable type-strain genomes for metagenomic binning, comparative biology and taxonomic classification.</title>
        <authorList>
            <person name="Goeker M."/>
        </authorList>
    </citation>
    <scope>NUCLEOTIDE SEQUENCE [LARGE SCALE GENOMIC DNA]</scope>
    <source>
        <strain evidence="3 4">DSM 19092</strain>
    </source>
</reference>
<gene>
    <name evidence="3" type="ORF">J2S06_000924</name>
</gene>
<dbReference type="Gene3D" id="3.40.30.10">
    <property type="entry name" value="Glutaredoxin"/>
    <property type="match status" value="1"/>
</dbReference>
<dbReference type="SUPFAM" id="SSF52833">
    <property type="entry name" value="Thioredoxin-like"/>
    <property type="match status" value="1"/>
</dbReference>
<dbReference type="Proteomes" id="UP001225646">
    <property type="component" value="Unassembled WGS sequence"/>
</dbReference>
<sequence>MKKILAIIFLLILAGVAIWQTIASKDVKVGLEKGDKAPDFELLTLNGETKKISDFQGKKVILNFWATWCPPCKEEMPEMQKLYEDYSDEIEIVAVNFTASESNQEKVKQFIENNGFTFPILLDPKNKANSGYEVLTYPTTYFLNEDGIIQDKVVGQMTKQYLMEKIDDM</sequence>
<comment type="caution">
    <text evidence="3">The sequence shown here is derived from an EMBL/GenBank/DDBJ whole genome shotgun (WGS) entry which is preliminary data.</text>
</comment>
<dbReference type="PANTHER" id="PTHR42852:SF1">
    <property type="entry name" value="THIOREDOXIN-LIKE PROTEIN YNEN"/>
    <property type="match status" value="1"/>
</dbReference>
<organism evidence="3 4">
    <name type="scientific">Aeribacillus alveayuensis</name>
    <dbReference type="NCBI Taxonomy" id="279215"/>
    <lineage>
        <taxon>Bacteria</taxon>
        <taxon>Bacillati</taxon>
        <taxon>Bacillota</taxon>
        <taxon>Bacilli</taxon>
        <taxon>Bacillales</taxon>
        <taxon>Bacillaceae</taxon>
        <taxon>Aeribacillus</taxon>
    </lineage>
</organism>
<dbReference type="InterPro" id="IPR013766">
    <property type="entry name" value="Thioredoxin_domain"/>
</dbReference>
<dbReference type="PROSITE" id="PS51352">
    <property type="entry name" value="THIOREDOXIN_2"/>
    <property type="match status" value="1"/>
</dbReference>
<evidence type="ECO:0000313" key="3">
    <source>
        <dbReference type="EMBL" id="MDQ0161854.1"/>
    </source>
</evidence>
<dbReference type="EMBL" id="JAUSTR010000001">
    <property type="protein sequence ID" value="MDQ0161854.1"/>
    <property type="molecule type" value="Genomic_DNA"/>
</dbReference>
<dbReference type="InterPro" id="IPR000866">
    <property type="entry name" value="AhpC/TSA"/>
</dbReference>
<dbReference type="PANTHER" id="PTHR42852">
    <property type="entry name" value="THIOL:DISULFIDE INTERCHANGE PROTEIN DSBE"/>
    <property type="match status" value="1"/>
</dbReference>
<evidence type="ECO:0000313" key="4">
    <source>
        <dbReference type="Proteomes" id="UP001225646"/>
    </source>
</evidence>
<dbReference type="InterPro" id="IPR050553">
    <property type="entry name" value="Thioredoxin_ResA/DsbE_sf"/>
</dbReference>